<evidence type="ECO:0000313" key="2">
    <source>
        <dbReference type="EMBL" id="OQO13546.1"/>
    </source>
</evidence>
<organism evidence="2 3">
    <name type="scientific">Cryoendolithus antarcticus</name>
    <dbReference type="NCBI Taxonomy" id="1507870"/>
    <lineage>
        <taxon>Eukaryota</taxon>
        <taxon>Fungi</taxon>
        <taxon>Dikarya</taxon>
        <taxon>Ascomycota</taxon>
        <taxon>Pezizomycotina</taxon>
        <taxon>Dothideomycetes</taxon>
        <taxon>Dothideomycetidae</taxon>
        <taxon>Cladosporiales</taxon>
        <taxon>Cladosporiaceae</taxon>
        <taxon>Cryoendolithus</taxon>
    </lineage>
</organism>
<proteinExistence type="predicted"/>
<comment type="caution">
    <text evidence="2">The sequence shown here is derived from an EMBL/GenBank/DDBJ whole genome shotgun (WGS) entry which is preliminary data.</text>
</comment>
<evidence type="ECO:0000313" key="3">
    <source>
        <dbReference type="Proteomes" id="UP000192596"/>
    </source>
</evidence>
<name>A0A1V8TQ85_9PEZI</name>
<reference evidence="3" key="1">
    <citation type="submission" date="2017-03" db="EMBL/GenBank/DDBJ databases">
        <title>Genomes of endolithic fungi from Antarctica.</title>
        <authorList>
            <person name="Coleine C."/>
            <person name="Masonjones S."/>
            <person name="Stajich J.E."/>
        </authorList>
    </citation>
    <scope>NUCLEOTIDE SEQUENCE [LARGE SCALE GENOMIC DNA]</scope>
    <source>
        <strain evidence="3">CCFEE 5527</strain>
    </source>
</reference>
<dbReference type="OrthoDB" id="4757095at2759"/>
<dbReference type="EMBL" id="NAJO01000003">
    <property type="protein sequence ID" value="OQO13546.1"/>
    <property type="molecule type" value="Genomic_DNA"/>
</dbReference>
<dbReference type="InParanoid" id="A0A1V8TQ85"/>
<evidence type="ECO:0000259" key="1">
    <source>
        <dbReference type="Pfam" id="PF24864"/>
    </source>
</evidence>
<dbReference type="Proteomes" id="UP000192596">
    <property type="component" value="Unassembled WGS sequence"/>
</dbReference>
<dbReference type="InterPro" id="IPR056632">
    <property type="entry name" value="DUF7730"/>
</dbReference>
<protein>
    <recommendedName>
        <fullName evidence="1">DUF7730 domain-containing protein</fullName>
    </recommendedName>
</protein>
<dbReference type="Pfam" id="PF24864">
    <property type="entry name" value="DUF7730"/>
    <property type="match status" value="1"/>
</dbReference>
<gene>
    <name evidence="2" type="ORF">B0A48_01775</name>
</gene>
<feature type="domain" description="DUF7730" evidence="1">
    <location>
        <begin position="2"/>
        <end position="108"/>
    </location>
</feature>
<dbReference type="AlphaFoldDB" id="A0A1V8TQ85"/>
<keyword evidence="3" id="KW-1185">Reference proteome</keyword>
<sequence>MVYDEAIGQLYSCNIFSMRRIDTVLRLPMVMLPNRFQQIRRINFSTALKDSVRVAKASEADRAGMERLVATSRYHRYPEPEIMWITMCEILACLKNLQDLQIAIAFYSSEPGHLGEFAETVHVNTLLGVLDPLKLAKAKRYEVKITSVVSDELRRQLGPTPFELREHEIEGSRERCLNYM</sequence>
<dbReference type="STRING" id="1507870.A0A1V8TQ85"/>
<accession>A0A1V8TQ85</accession>